<dbReference type="SUPFAM" id="SSF57756">
    <property type="entry name" value="Retrovirus zinc finger-like domains"/>
    <property type="match status" value="1"/>
</dbReference>
<evidence type="ECO:0000313" key="9">
    <source>
        <dbReference type="Proteomes" id="UP001054889"/>
    </source>
</evidence>
<dbReference type="GO" id="GO:0003676">
    <property type="term" value="F:nucleic acid binding"/>
    <property type="evidence" value="ECO:0007669"/>
    <property type="project" value="InterPro"/>
</dbReference>
<dbReference type="PROSITE" id="PS50158">
    <property type="entry name" value="ZF_CCHC"/>
    <property type="match status" value="1"/>
</dbReference>
<dbReference type="GO" id="GO:0030154">
    <property type="term" value="P:cell differentiation"/>
    <property type="evidence" value="ECO:0007669"/>
    <property type="project" value="UniProtKB-KW"/>
</dbReference>
<feature type="region of interest" description="Disordered" evidence="6">
    <location>
        <begin position="282"/>
        <end position="384"/>
    </location>
</feature>
<reference evidence="8" key="2">
    <citation type="submission" date="2021-12" db="EMBL/GenBank/DDBJ databases">
        <title>Resequencing data analysis of finger millet.</title>
        <authorList>
            <person name="Hatakeyama M."/>
            <person name="Aluri S."/>
            <person name="Balachadran M.T."/>
            <person name="Sivarajan S.R."/>
            <person name="Poveda L."/>
            <person name="Shimizu-Inatsugi R."/>
            <person name="Schlapbach R."/>
            <person name="Sreeman S.M."/>
            <person name="Shimizu K.K."/>
        </authorList>
    </citation>
    <scope>NUCLEOTIDE SEQUENCE</scope>
</reference>
<evidence type="ECO:0000256" key="1">
    <source>
        <dbReference type="ARBA" id="ARBA00008956"/>
    </source>
</evidence>
<gene>
    <name evidence="8" type="primary">ga12595</name>
    <name evidence="8" type="ORF">PR202_ga12595</name>
</gene>
<evidence type="ECO:0000256" key="4">
    <source>
        <dbReference type="PROSITE-ProRule" id="PRU00047"/>
    </source>
</evidence>
<dbReference type="InterPro" id="IPR036875">
    <property type="entry name" value="Znf_CCHC_sf"/>
</dbReference>
<feature type="compositionally biased region" description="Basic and acidic residues" evidence="6">
    <location>
        <begin position="523"/>
        <end position="554"/>
    </location>
</feature>
<feature type="region of interest" description="Disordered" evidence="6">
    <location>
        <begin position="867"/>
        <end position="931"/>
    </location>
</feature>
<accession>A0AAV5CCG3</accession>
<feature type="compositionally biased region" description="Low complexity" evidence="6">
    <location>
        <begin position="346"/>
        <end position="365"/>
    </location>
</feature>
<keyword evidence="9" id="KW-1185">Reference proteome</keyword>
<dbReference type="InterPro" id="IPR001878">
    <property type="entry name" value="Znf_CCHC"/>
</dbReference>
<dbReference type="PANTHER" id="PTHR31791:SF47">
    <property type="entry name" value="INACTIVE FRIGIDA-LIKE PROTEIN 2"/>
    <property type="match status" value="1"/>
</dbReference>
<dbReference type="Gene3D" id="4.10.60.10">
    <property type="entry name" value="Zinc finger, CCHC-type"/>
    <property type="match status" value="1"/>
</dbReference>
<feature type="compositionally biased region" description="Basic and acidic residues" evidence="6">
    <location>
        <begin position="872"/>
        <end position="881"/>
    </location>
</feature>
<feature type="region of interest" description="Disordered" evidence="6">
    <location>
        <begin position="174"/>
        <end position="269"/>
    </location>
</feature>
<reference evidence="8" key="1">
    <citation type="journal article" date="2018" name="DNA Res.">
        <title>Multiple hybrid de novo genome assembly of finger millet, an orphan allotetraploid crop.</title>
        <authorList>
            <person name="Hatakeyama M."/>
            <person name="Aluri S."/>
            <person name="Balachadran M.T."/>
            <person name="Sivarajan S.R."/>
            <person name="Patrignani A."/>
            <person name="Gruter S."/>
            <person name="Poveda L."/>
            <person name="Shimizu-Inatsugi R."/>
            <person name="Baeten J."/>
            <person name="Francoijs K.J."/>
            <person name="Nataraja K.N."/>
            <person name="Reddy Y.A.N."/>
            <person name="Phadnis S."/>
            <person name="Ravikumar R.L."/>
            <person name="Schlapbach R."/>
            <person name="Sreeman S.M."/>
            <person name="Shimizu K.K."/>
        </authorList>
    </citation>
    <scope>NUCLEOTIDE SEQUENCE</scope>
</reference>
<comment type="caution">
    <text evidence="8">The sequence shown here is derived from an EMBL/GenBank/DDBJ whole genome shotgun (WGS) entry which is preliminary data.</text>
</comment>
<dbReference type="Pfam" id="PF00098">
    <property type="entry name" value="zf-CCHC"/>
    <property type="match status" value="1"/>
</dbReference>
<dbReference type="Pfam" id="PF07899">
    <property type="entry name" value="Frigida"/>
    <property type="match status" value="1"/>
</dbReference>
<proteinExistence type="inferred from homology"/>
<dbReference type="GO" id="GO:0009908">
    <property type="term" value="P:flower development"/>
    <property type="evidence" value="ECO:0007669"/>
    <property type="project" value="UniProtKB-KW"/>
</dbReference>
<keyword evidence="5" id="KW-0217">Developmental protein</keyword>
<sequence length="989" mass="110980">MVRTRNTNELHGEQPEGSRARGNDSPLGTPPPPPPSNPMQMMAQFFATMMESQQQQAEFMREVAQQNLAARNARGHNDGAPQNSSYSDFLATRPPTFSSTTEPMEAENFLRMLESKFGLLLNCTPVQKTLFAAQQLHGAAGAWVMAERKRSASAMGPSSGPPQKFRMVYTTPSGQRYRSAPVPAPVVRPPQPAQQRPPVPRPQQSQGGFRPPQRPNPQTGSFPCYNCGRPGHFSRECPHPKKSTGQNPPRNNNNNNRNNRGPTWINSNKFCKGSRLIGLEKDLKKKNSPWDPPVSDPEETHPAEAALPGPSRAAWSPAYGQRPLPRIDDPTRTFGHPSDACPNAHPPHSLLRSRSLSRRLCPSSPGHHRPPEPEPSLWKQRRDDPTNLHRFPLRRAAGIGRSVRFFPGADNRPRAVPPRRIHPEMTRSENATVEGGSIGRASVPTVGTLSGSCAQRKMRIRSLFADDEGEEKEEEEEDGEEEEVEEEVVEEEEIEEEVDEEEIEEKEIEEKGLEEAEDDTIDEEKKEADKEMQLTSKEDRNVKEEPMVSGKVEEQNADEEMMPKKDDEAEEETGKVVHEEDKEEQEAEEEEEPPNVEPCAKNAAILPKEKTQKKVQRAPASWHKDLMAACASMDANMLLKFVCCNRTALGKVLPIAMRHASDAAALAVQVVKLFLSSKKFKGTKVWNKCISLIRYVPVATPKPSAATIEQAKQVAKDWKEMIYKLECPGDLELLGAWGLLYFLMSYNIVSEFDTSEIIRLFSMVPRHKQKKNTMELCKGLGIVDRITDLIDYLIGKGQQLEAFHLAHISAIPKEVANLWVAYHLAEHKITDSSQRGAIMAEIKALLDGYARKKKRLAKECTSHLQTQQKKCKKEELHKGQDRLQQGQQSKALQQKIESQTRENEQQQAKNRPQEVQQQHINRQRPCTPKLPTPAVPVILNVAQIGHFGRPPYSAMPGVRGAPIFALPTGAAQNIRPINPFYPHLQFYPR</sequence>
<keyword evidence="4" id="KW-0479">Metal-binding</keyword>
<dbReference type="GO" id="GO:0008270">
    <property type="term" value="F:zinc ion binding"/>
    <property type="evidence" value="ECO:0007669"/>
    <property type="project" value="UniProtKB-KW"/>
</dbReference>
<feature type="compositionally biased region" description="Pro residues" evidence="6">
    <location>
        <begin position="182"/>
        <end position="201"/>
    </location>
</feature>
<feature type="region of interest" description="Disordered" evidence="6">
    <location>
        <begin position="1"/>
        <end position="40"/>
    </location>
</feature>
<feature type="compositionally biased region" description="Pro residues" evidence="6">
    <location>
        <begin position="28"/>
        <end position="37"/>
    </location>
</feature>
<feature type="region of interest" description="Disordered" evidence="6">
    <location>
        <begin position="429"/>
        <end position="448"/>
    </location>
</feature>
<comment type="similarity">
    <text evidence="1 5">Belongs to the Frigida family.</text>
</comment>
<evidence type="ECO:0000256" key="5">
    <source>
        <dbReference type="RuleBase" id="RU364012"/>
    </source>
</evidence>
<keyword evidence="4" id="KW-0862">Zinc</keyword>
<feature type="compositionally biased region" description="Polar residues" evidence="6">
    <location>
        <begin position="905"/>
        <end position="920"/>
    </location>
</feature>
<keyword evidence="3 5" id="KW-0287">Flowering</keyword>
<feature type="compositionally biased region" description="Low complexity" evidence="6">
    <location>
        <begin position="883"/>
        <end position="895"/>
    </location>
</feature>
<keyword evidence="4" id="KW-0863">Zinc-finger</keyword>
<protein>
    <recommendedName>
        <fullName evidence="5">FRIGIDA-like protein</fullName>
    </recommendedName>
</protein>
<keyword evidence="2 5" id="KW-0221">Differentiation</keyword>
<feature type="compositionally biased region" description="Acidic residues" evidence="6">
    <location>
        <begin position="581"/>
        <end position="594"/>
    </location>
</feature>
<evidence type="ECO:0000256" key="3">
    <source>
        <dbReference type="ARBA" id="ARBA00023089"/>
    </source>
</evidence>
<dbReference type="InterPro" id="IPR012474">
    <property type="entry name" value="Frigida"/>
</dbReference>
<evidence type="ECO:0000256" key="6">
    <source>
        <dbReference type="SAM" id="MobiDB-lite"/>
    </source>
</evidence>
<evidence type="ECO:0000259" key="7">
    <source>
        <dbReference type="PROSITE" id="PS50158"/>
    </source>
</evidence>
<dbReference type="EMBL" id="BQKI01000006">
    <property type="protein sequence ID" value="GJM95817.1"/>
    <property type="molecule type" value="Genomic_DNA"/>
</dbReference>
<feature type="compositionally biased region" description="Basic and acidic residues" evidence="6">
    <location>
        <begin position="1"/>
        <end position="22"/>
    </location>
</feature>
<dbReference type="Proteomes" id="UP001054889">
    <property type="component" value="Unassembled WGS sequence"/>
</dbReference>
<organism evidence="8 9">
    <name type="scientific">Eleusine coracana subsp. coracana</name>
    <dbReference type="NCBI Taxonomy" id="191504"/>
    <lineage>
        <taxon>Eukaryota</taxon>
        <taxon>Viridiplantae</taxon>
        <taxon>Streptophyta</taxon>
        <taxon>Embryophyta</taxon>
        <taxon>Tracheophyta</taxon>
        <taxon>Spermatophyta</taxon>
        <taxon>Magnoliopsida</taxon>
        <taxon>Liliopsida</taxon>
        <taxon>Poales</taxon>
        <taxon>Poaceae</taxon>
        <taxon>PACMAD clade</taxon>
        <taxon>Chloridoideae</taxon>
        <taxon>Cynodonteae</taxon>
        <taxon>Eleusininae</taxon>
        <taxon>Eleusine</taxon>
    </lineage>
</organism>
<feature type="region of interest" description="Disordered" evidence="6">
    <location>
        <begin position="461"/>
        <end position="614"/>
    </location>
</feature>
<feature type="domain" description="CCHC-type" evidence="7">
    <location>
        <begin position="224"/>
        <end position="238"/>
    </location>
</feature>
<feature type="compositionally biased region" description="Basic and acidic residues" evidence="6">
    <location>
        <begin position="561"/>
        <end position="580"/>
    </location>
</feature>
<dbReference type="AlphaFoldDB" id="A0AAV5CCG3"/>
<feature type="compositionally biased region" description="Low complexity" evidence="6">
    <location>
        <begin position="247"/>
        <end position="260"/>
    </location>
</feature>
<feature type="compositionally biased region" description="Acidic residues" evidence="6">
    <location>
        <begin position="465"/>
        <end position="507"/>
    </location>
</feature>
<name>A0AAV5CCG3_ELECO</name>
<dbReference type="SMART" id="SM00343">
    <property type="entry name" value="ZnF_C2HC"/>
    <property type="match status" value="1"/>
</dbReference>
<dbReference type="PANTHER" id="PTHR31791">
    <property type="entry name" value="FRIGIDA-LIKE PROTEIN 3-RELATED"/>
    <property type="match status" value="1"/>
</dbReference>
<evidence type="ECO:0000256" key="2">
    <source>
        <dbReference type="ARBA" id="ARBA00022782"/>
    </source>
</evidence>
<evidence type="ECO:0000313" key="8">
    <source>
        <dbReference type="EMBL" id="GJM95817.1"/>
    </source>
</evidence>